<sequence length="251" mass="30709">MNNPWNITMDIDFDENHKEKLVEFYEKISGCRTVKVKEKLKNANIPIESKEYLKNKYDEGYGLKVIARCLGLTYTKIRTLFRYLSIDHRKGRDIVTDKVREFRSMRVMGDRSPWKDWPKRYPEMLKDCSRGIQGYYRKKDNSFVYLRSSWEYVFAKWLDNHNIDWKYEYKQYKLSNGETYRPDFFIFKDGELKMIIEIKGYYKDREHKIDVFRKDYSDIKIVKISKISDYTPYSESKEKKEWLKERLLEKE</sequence>
<dbReference type="Gene3D" id="3.40.91.30">
    <property type="match status" value="1"/>
</dbReference>
<dbReference type="AlphaFoldDB" id="A0A6M3JWQ5"/>
<proteinExistence type="predicted"/>
<protein>
    <submittedName>
        <fullName evidence="1">Putative capsid protein</fullName>
    </submittedName>
</protein>
<accession>A0A6M3JWQ5</accession>
<gene>
    <name evidence="1" type="ORF">MM415A02228_0004</name>
</gene>
<name>A0A6M3JWQ5_9ZZZZ</name>
<evidence type="ECO:0000313" key="1">
    <source>
        <dbReference type="EMBL" id="QJA73801.1"/>
    </source>
</evidence>
<reference evidence="1" key="1">
    <citation type="submission" date="2020-03" db="EMBL/GenBank/DDBJ databases">
        <title>The deep terrestrial virosphere.</title>
        <authorList>
            <person name="Holmfeldt K."/>
            <person name="Nilsson E."/>
            <person name="Simone D."/>
            <person name="Lopez-Fernandez M."/>
            <person name="Wu X."/>
            <person name="de Brujin I."/>
            <person name="Lundin D."/>
            <person name="Andersson A."/>
            <person name="Bertilsson S."/>
            <person name="Dopson M."/>
        </authorList>
    </citation>
    <scope>NUCLEOTIDE SEQUENCE</scope>
    <source>
        <strain evidence="1">MM415A02228</strain>
    </source>
</reference>
<dbReference type="EMBL" id="MT142054">
    <property type="protein sequence ID" value="QJA73801.1"/>
    <property type="molecule type" value="Genomic_DNA"/>
</dbReference>
<organism evidence="1">
    <name type="scientific">viral metagenome</name>
    <dbReference type="NCBI Taxonomy" id="1070528"/>
    <lineage>
        <taxon>unclassified sequences</taxon>
        <taxon>metagenomes</taxon>
        <taxon>organismal metagenomes</taxon>
    </lineage>
</organism>